<evidence type="ECO:0000313" key="3">
    <source>
        <dbReference type="Proteomes" id="UP000762676"/>
    </source>
</evidence>
<dbReference type="AlphaFoldDB" id="A0AAV4EPX3"/>
<name>A0AAV4EPX3_9GAST</name>
<feature type="compositionally biased region" description="Polar residues" evidence="1">
    <location>
        <begin position="9"/>
        <end position="41"/>
    </location>
</feature>
<comment type="caution">
    <text evidence="2">The sequence shown here is derived from an EMBL/GenBank/DDBJ whole genome shotgun (WGS) entry which is preliminary data.</text>
</comment>
<accession>A0AAV4EPX3</accession>
<evidence type="ECO:0000256" key="1">
    <source>
        <dbReference type="SAM" id="MobiDB-lite"/>
    </source>
</evidence>
<reference evidence="2 3" key="1">
    <citation type="journal article" date="2021" name="Elife">
        <title>Chloroplast acquisition without the gene transfer in kleptoplastic sea slugs, Plakobranchus ocellatus.</title>
        <authorList>
            <person name="Maeda T."/>
            <person name="Takahashi S."/>
            <person name="Yoshida T."/>
            <person name="Shimamura S."/>
            <person name="Takaki Y."/>
            <person name="Nagai Y."/>
            <person name="Toyoda A."/>
            <person name="Suzuki Y."/>
            <person name="Arimoto A."/>
            <person name="Ishii H."/>
            <person name="Satoh N."/>
            <person name="Nishiyama T."/>
            <person name="Hasebe M."/>
            <person name="Maruyama T."/>
            <person name="Minagawa J."/>
            <person name="Obokata J."/>
            <person name="Shigenobu S."/>
        </authorList>
    </citation>
    <scope>NUCLEOTIDE SEQUENCE [LARGE SCALE GENOMIC DNA]</scope>
</reference>
<dbReference type="EMBL" id="BMAT01010896">
    <property type="protein sequence ID" value="GFR62837.1"/>
    <property type="molecule type" value="Genomic_DNA"/>
</dbReference>
<dbReference type="Proteomes" id="UP000762676">
    <property type="component" value="Unassembled WGS sequence"/>
</dbReference>
<keyword evidence="3" id="KW-1185">Reference proteome</keyword>
<protein>
    <submittedName>
        <fullName evidence="2">Uncharacterized protein</fullName>
    </submittedName>
</protein>
<organism evidence="2 3">
    <name type="scientific">Elysia marginata</name>
    <dbReference type="NCBI Taxonomy" id="1093978"/>
    <lineage>
        <taxon>Eukaryota</taxon>
        <taxon>Metazoa</taxon>
        <taxon>Spiralia</taxon>
        <taxon>Lophotrochozoa</taxon>
        <taxon>Mollusca</taxon>
        <taxon>Gastropoda</taxon>
        <taxon>Heterobranchia</taxon>
        <taxon>Euthyneura</taxon>
        <taxon>Panpulmonata</taxon>
        <taxon>Sacoglossa</taxon>
        <taxon>Placobranchoidea</taxon>
        <taxon>Plakobranchidae</taxon>
        <taxon>Elysia</taxon>
    </lineage>
</organism>
<feature type="region of interest" description="Disordered" evidence="1">
    <location>
        <begin position="1"/>
        <end position="41"/>
    </location>
</feature>
<evidence type="ECO:0000313" key="2">
    <source>
        <dbReference type="EMBL" id="GFR62837.1"/>
    </source>
</evidence>
<sequence length="95" mass="10176">MQQGGGGDSTETARPTSPAWSSGVSNTAWPSDTLSSSTKETVLSVRVTVTQDKRSSLLPPAHPLPYYSTSIFSSSCTIHRWSTNSGLTDEASRER</sequence>
<proteinExistence type="predicted"/>
<gene>
    <name evidence="2" type="ORF">ElyMa_005467700</name>
</gene>